<evidence type="ECO:0000259" key="7">
    <source>
        <dbReference type="Pfam" id="PF02656"/>
    </source>
</evidence>
<name>A0A0D6EQ69_SPOSA</name>
<comment type="subcellular location">
    <subcellularLocation>
        <location evidence="1">Endomembrane system</location>
        <topology evidence="1">Multi-pass membrane protein</topology>
    </subcellularLocation>
</comment>
<gene>
    <name evidence="8" type="primary">SPOSA6832_03970</name>
</gene>
<keyword evidence="4 6" id="KW-0472">Membrane</keyword>
<feature type="transmembrane region" description="Helical" evidence="6">
    <location>
        <begin position="63"/>
        <end position="83"/>
    </location>
</feature>
<dbReference type="InterPro" id="IPR003807">
    <property type="entry name" value="DUF202"/>
</dbReference>
<feature type="transmembrane region" description="Helical" evidence="6">
    <location>
        <begin position="103"/>
        <end position="126"/>
    </location>
</feature>
<evidence type="ECO:0000313" key="8">
    <source>
        <dbReference type="EMBL" id="CEQ42192.1"/>
    </source>
</evidence>
<sequence>MSTPAAAPPAVQQVPSPRPPPRLFSPAFSEGGGGAGWPNGVWGSSILIPNEGSTARERTFLSWIKLTIILLAIFSALLIRFQFGQDIRLPQYELDAQVPLGVLFFACAIASLVIGTSGFFNISAAYLQRKGFAYAGKVADAIVLGIGLLTIAACILLLVAD</sequence>
<keyword evidence="3 6" id="KW-1133">Transmembrane helix</keyword>
<evidence type="ECO:0000256" key="4">
    <source>
        <dbReference type="ARBA" id="ARBA00023136"/>
    </source>
</evidence>
<evidence type="ECO:0000256" key="3">
    <source>
        <dbReference type="ARBA" id="ARBA00022989"/>
    </source>
</evidence>
<dbReference type="Pfam" id="PF02656">
    <property type="entry name" value="DUF202"/>
    <property type="match status" value="1"/>
</dbReference>
<keyword evidence="9" id="KW-1185">Reference proteome</keyword>
<protein>
    <submittedName>
        <fullName evidence="8">SPOSA6832_03970-mRNA-1:cds</fullName>
    </submittedName>
</protein>
<dbReference type="GO" id="GO:0012505">
    <property type="term" value="C:endomembrane system"/>
    <property type="evidence" value="ECO:0007669"/>
    <property type="project" value="UniProtKB-SubCell"/>
</dbReference>
<feature type="transmembrane region" description="Helical" evidence="6">
    <location>
        <begin position="138"/>
        <end position="160"/>
    </location>
</feature>
<evidence type="ECO:0000256" key="5">
    <source>
        <dbReference type="SAM" id="MobiDB-lite"/>
    </source>
</evidence>
<organism evidence="8 9">
    <name type="scientific">Sporidiobolus salmonicolor</name>
    <name type="common">Yeast-like fungus</name>
    <name type="synonym">Sporobolomyces salmonicolor</name>
    <dbReference type="NCBI Taxonomy" id="5005"/>
    <lineage>
        <taxon>Eukaryota</taxon>
        <taxon>Fungi</taxon>
        <taxon>Dikarya</taxon>
        <taxon>Basidiomycota</taxon>
        <taxon>Pucciniomycotina</taxon>
        <taxon>Microbotryomycetes</taxon>
        <taxon>Sporidiobolales</taxon>
        <taxon>Sporidiobolaceae</taxon>
        <taxon>Sporobolomyces</taxon>
    </lineage>
</organism>
<evidence type="ECO:0000256" key="6">
    <source>
        <dbReference type="SAM" id="Phobius"/>
    </source>
</evidence>
<accession>A0A0D6EQ69</accession>
<dbReference type="AlphaFoldDB" id="A0A0D6EQ69"/>
<dbReference type="Proteomes" id="UP000243876">
    <property type="component" value="Unassembled WGS sequence"/>
</dbReference>
<evidence type="ECO:0000313" key="9">
    <source>
        <dbReference type="Proteomes" id="UP000243876"/>
    </source>
</evidence>
<feature type="compositionally biased region" description="Low complexity" evidence="5">
    <location>
        <begin position="1"/>
        <end position="15"/>
    </location>
</feature>
<keyword evidence="2 6" id="KW-0812">Transmembrane</keyword>
<evidence type="ECO:0000256" key="1">
    <source>
        <dbReference type="ARBA" id="ARBA00004127"/>
    </source>
</evidence>
<dbReference type="OrthoDB" id="5525680at2759"/>
<proteinExistence type="predicted"/>
<reference evidence="9" key="1">
    <citation type="submission" date="2015-02" db="EMBL/GenBank/DDBJ databases">
        <authorList>
            <person name="Gon?alves P."/>
        </authorList>
    </citation>
    <scope>NUCLEOTIDE SEQUENCE [LARGE SCALE GENOMIC DNA]</scope>
</reference>
<feature type="region of interest" description="Disordered" evidence="5">
    <location>
        <begin position="1"/>
        <end position="25"/>
    </location>
</feature>
<evidence type="ECO:0000256" key="2">
    <source>
        <dbReference type="ARBA" id="ARBA00022692"/>
    </source>
</evidence>
<feature type="domain" description="DUF202" evidence="7">
    <location>
        <begin position="55"/>
        <end position="120"/>
    </location>
</feature>
<dbReference type="EMBL" id="CENE01000022">
    <property type="protein sequence ID" value="CEQ42192.1"/>
    <property type="molecule type" value="Genomic_DNA"/>
</dbReference>